<dbReference type="CDD" id="cd09917">
    <property type="entry name" value="F-box_SF"/>
    <property type="match status" value="1"/>
</dbReference>
<dbReference type="Pfam" id="PF00646">
    <property type="entry name" value="F-box"/>
    <property type="match status" value="1"/>
</dbReference>
<gene>
    <name evidence="2" type="ORF">HK099_007322</name>
</gene>
<dbReference type="Proteomes" id="UP001211065">
    <property type="component" value="Unassembled WGS sequence"/>
</dbReference>
<dbReference type="SUPFAM" id="SSF81383">
    <property type="entry name" value="F-box domain"/>
    <property type="match status" value="1"/>
</dbReference>
<dbReference type="AlphaFoldDB" id="A0AAD5UBS8"/>
<dbReference type="PROSITE" id="PS50181">
    <property type="entry name" value="FBOX"/>
    <property type="match status" value="1"/>
</dbReference>
<dbReference type="InterPro" id="IPR001810">
    <property type="entry name" value="F-box_dom"/>
</dbReference>
<organism evidence="2 3">
    <name type="scientific">Clydaea vesicula</name>
    <dbReference type="NCBI Taxonomy" id="447962"/>
    <lineage>
        <taxon>Eukaryota</taxon>
        <taxon>Fungi</taxon>
        <taxon>Fungi incertae sedis</taxon>
        <taxon>Chytridiomycota</taxon>
        <taxon>Chytridiomycota incertae sedis</taxon>
        <taxon>Chytridiomycetes</taxon>
        <taxon>Lobulomycetales</taxon>
        <taxon>Lobulomycetaceae</taxon>
        <taxon>Clydaea</taxon>
    </lineage>
</organism>
<keyword evidence="3" id="KW-1185">Reference proteome</keyword>
<sequence length="529" mass="61149">MRKSFHLLQLPVEIIMKILTSRLKLKDFLKFRQVSKKIAALINLNSKVFFKCYLQVLDPFNLIMDLLDTNANNFFEVSLSLMKPFCFLCLKSKKHNPAFFFIKEAGCKSNVFLKDFNKRSCWECLQKPWIIEIDKRNGEKIILLEENEKINSKIETSDGRSIFSNVAIENDIYNQFQVDDIDVVPEVNTLSEGAWDFAQQEIKEKQRVSTLNIHWRISFNEFIFDKHPDIIVDTSVPEQSCQEFNTETPVILNSLKKAIELSQDGFVIKILRGSTFFCTGLRAYEIKHSVKIFGETEEEYILRKRFQKASNKGSFNQNNNTEKVTQLTTKNEKTLGKAFKEGPSIRKYKLTYRNFNSDIPSKFSNVGFNKNKNNYVIPPIPRILVKENSSFITLAPCILENILIESGHDCSVCDPIYMRPFSAITNEHSLLLRSCHVVGYQGTSVVCRGSKSQIIAQNSTFESPYYSIYLNEGCDIVVNNSFGNLFAMNEDWAIGTNLSFKENRNLINCLKKNGNFFDEKRKWNKEMED</sequence>
<evidence type="ECO:0000313" key="3">
    <source>
        <dbReference type="Proteomes" id="UP001211065"/>
    </source>
</evidence>
<evidence type="ECO:0000259" key="1">
    <source>
        <dbReference type="PROSITE" id="PS50181"/>
    </source>
</evidence>
<dbReference type="InterPro" id="IPR036047">
    <property type="entry name" value="F-box-like_dom_sf"/>
</dbReference>
<name>A0AAD5UBS8_9FUNG</name>
<dbReference type="InterPro" id="IPR011050">
    <property type="entry name" value="Pectin_lyase_fold/virulence"/>
</dbReference>
<dbReference type="SMART" id="SM00256">
    <property type="entry name" value="FBOX"/>
    <property type="match status" value="1"/>
</dbReference>
<comment type="caution">
    <text evidence="2">The sequence shown here is derived from an EMBL/GenBank/DDBJ whole genome shotgun (WGS) entry which is preliminary data.</text>
</comment>
<protein>
    <recommendedName>
        <fullName evidence="1">F-box domain-containing protein</fullName>
    </recommendedName>
</protein>
<accession>A0AAD5UBS8</accession>
<reference evidence="2" key="1">
    <citation type="submission" date="2020-05" db="EMBL/GenBank/DDBJ databases">
        <title>Phylogenomic resolution of chytrid fungi.</title>
        <authorList>
            <person name="Stajich J.E."/>
            <person name="Amses K."/>
            <person name="Simmons R."/>
            <person name="Seto K."/>
            <person name="Myers J."/>
            <person name="Bonds A."/>
            <person name="Quandt C.A."/>
            <person name="Barry K."/>
            <person name="Liu P."/>
            <person name="Grigoriev I."/>
            <person name="Longcore J.E."/>
            <person name="James T.Y."/>
        </authorList>
    </citation>
    <scope>NUCLEOTIDE SEQUENCE</scope>
    <source>
        <strain evidence="2">JEL0476</strain>
    </source>
</reference>
<dbReference type="SUPFAM" id="SSF51126">
    <property type="entry name" value="Pectin lyase-like"/>
    <property type="match status" value="1"/>
</dbReference>
<proteinExistence type="predicted"/>
<dbReference type="EMBL" id="JADGJW010000007">
    <property type="protein sequence ID" value="KAJ3228041.1"/>
    <property type="molecule type" value="Genomic_DNA"/>
</dbReference>
<evidence type="ECO:0000313" key="2">
    <source>
        <dbReference type="EMBL" id="KAJ3228041.1"/>
    </source>
</evidence>
<feature type="domain" description="F-box" evidence="1">
    <location>
        <begin position="4"/>
        <end position="52"/>
    </location>
</feature>